<proteinExistence type="predicted"/>
<gene>
    <name evidence="2" type="ORF">Ctob_000044</name>
</gene>
<feature type="non-terminal residue" evidence="2">
    <location>
        <position position="394"/>
    </location>
</feature>
<name>A0A0M0J396_9EUKA</name>
<dbReference type="EMBL" id="JWZX01003398">
    <property type="protein sequence ID" value="KOO20985.1"/>
    <property type="molecule type" value="Genomic_DNA"/>
</dbReference>
<comment type="caution">
    <text evidence="2">The sequence shown here is derived from an EMBL/GenBank/DDBJ whole genome shotgun (WGS) entry which is preliminary data.</text>
</comment>
<organism evidence="2 3">
    <name type="scientific">Chrysochromulina tobinii</name>
    <dbReference type="NCBI Taxonomy" id="1460289"/>
    <lineage>
        <taxon>Eukaryota</taxon>
        <taxon>Haptista</taxon>
        <taxon>Haptophyta</taxon>
        <taxon>Prymnesiophyceae</taxon>
        <taxon>Prymnesiales</taxon>
        <taxon>Chrysochromulinaceae</taxon>
        <taxon>Chrysochromulina</taxon>
    </lineage>
</organism>
<keyword evidence="3" id="KW-1185">Reference proteome</keyword>
<dbReference type="InterPro" id="IPR027417">
    <property type="entry name" value="P-loop_NTPase"/>
</dbReference>
<dbReference type="AlphaFoldDB" id="A0A0M0J396"/>
<evidence type="ECO:0000256" key="1">
    <source>
        <dbReference type="SAM" id="MobiDB-lite"/>
    </source>
</evidence>
<protein>
    <submittedName>
        <fullName evidence="2">Uncharacterized protein</fullName>
    </submittedName>
</protein>
<accession>A0A0M0J396</accession>
<dbReference type="Gene3D" id="3.40.50.300">
    <property type="entry name" value="P-loop containing nucleotide triphosphate hydrolases"/>
    <property type="match status" value="1"/>
</dbReference>
<evidence type="ECO:0000313" key="3">
    <source>
        <dbReference type="Proteomes" id="UP000037460"/>
    </source>
</evidence>
<feature type="region of interest" description="Disordered" evidence="1">
    <location>
        <begin position="365"/>
        <end position="394"/>
    </location>
</feature>
<feature type="compositionally biased region" description="Pro residues" evidence="1">
    <location>
        <begin position="371"/>
        <end position="380"/>
    </location>
</feature>
<sequence length="394" mass="44288">MLGGANRGGPAAAKVRCWAAHIQEQLGNHFKAYHDLRKPFTGSLPSEYPLYYFHHVPKTGGTTLSDYLVQLPREYTVPGSERSGAFDVSVFHRAEDEVAARRNCLIAYSHMQVRAFTDIINQSPLANRKLEVIFMMRDVLPHRVSFFHEMIGPEAHGHDQADLDAGKTVARPYLNFATWAAKDKDPEMALEAWRTNHSRETAFAPIATAECVKNQHCRDPKMDNFQLRAVYKLNFAWSNEPIQDVYTQLHAEHPLESCARWQAPDGQDNEVLFRHCPNATADVGLALIGHLSLMRETLCLIDRMLGVPVPWNGVAHEGMNWRFKKLRPMDAESSFDSSSANELLSRESRELIFNSMTKSKLMEQAAAYNCGPPPPPPPAEQPLSTILPPYGATQ</sequence>
<reference evidence="3" key="1">
    <citation type="journal article" date="2015" name="PLoS Genet.">
        <title>Genome Sequence and Transcriptome Analyses of Chrysochromulina tobin: Metabolic Tools for Enhanced Algal Fitness in the Prominent Order Prymnesiales (Haptophyceae).</title>
        <authorList>
            <person name="Hovde B.T."/>
            <person name="Deodato C.R."/>
            <person name="Hunsperger H.M."/>
            <person name="Ryken S.A."/>
            <person name="Yost W."/>
            <person name="Jha R.K."/>
            <person name="Patterson J."/>
            <person name="Monnat R.J. Jr."/>
            <person name="Barlow S.B."/>
            <person name="Starkenburg S.R."/>
            <person name="Cattolico R.A."/>
        </authorList>
    </citation>
    <scope>NUCLEOTIDE SEQUENCE</scope>
    <source>
        <strain evidence="3">CCMP291</strain>
    </source>
</reference>
<evidence type="ECO:0000313" key="2">
    <source>
        <dbReference type="EMBL" id="KOO20985.1"/>
    </source>
</evidence>
<dbReference type="Proteomes" id="UP000037460">
    <property type="component" value="Unassembled WGS sequence"/>
</dbReference>